<dbReference type="SUPFAM" id="SSF51735">
    <property type="entry name" value="NAD(P)-binding Rossmann-fold domains"/>
    <property type="match status" value="1"/>
</dbReference>
<dbReference type="InterPro" id="IPR051267">
    <property type="entry name" value="STEAP_metalloreductase"/>
</dbReference>
<dbReference type="GeneTree" id="ENSGT00390000008042"/>
<evidence type="ECO:0000313" key="5">
    <source>
        <dbReference type="Proteomes" id="UP000694389"/>
    </source>
</evidence>
<dbReference type="Pfam" id="PF03807">
    <property type="entry name" value="F420_oxidored"/>
    <property type="match status" value="1"/>
</dbReference>
<protein>
    <submittedName>
        <fullName evidence="4">STEAP family member 4</fullName>
    </submittedName>
</protein>
<dbReference type="PANTHER" id="PTHR14239:SF5">
    <property type="entry name" value="METALLOREDUCTASE STEAP4"/>
    <property type="match status" value="1"/>
</dbReference>
<accession>A0A8P4G8G4</accession>
<dbReference type="Proteomes" id="UP000694389">
    <property type="component" value="Unassembled WGS sequence"/>
</dbReference>
<feature type="transmembrane region" description="Helical" evidence="2">
    <location>
        <begin position="245"/>
        <end position="269"/>
    </location>
</feature>
<dbReference type="GO" id="GO:0052851">
    <property type="term" value="F:ferric-chelate reductase (NADPH) activity"/>
    <property type="evidence" value="ECO:0007669"/>
    <property type="project" value="TreeGrafter"/>
</dbReference>
<organism evidence="4 5">
    <name type="scientific">Dicentrarchus labrax</name>
    <name type="common">European seabass</name>
    <name type="synonym">Morone labrax</name>
    <dbReference type="NCBI Taxonomy" id="13489"/>
    <lineage>
        <taxon>Eukaryota</taxon>
        <taxon>Metazoa</taxon>
        <taxon>Chordata</taxon>
        <taxon>Craniata</taxon>
        <taxon>Vertebrata</taxon>
        <taxon>Euteleostomi</taxon>
        <taxon>Actinopterygii</taxon>
        <taxon>Neopterygii</taxon>
        <taxon>Teleostei</taxon>
        <taxon>Neoteleostei</taxon>
        <taxon>Acanthomorphata</taxon>
        <taxon>Eupercaria</taxon>
        <taxon>Moronidae</taxon>
        <taxon>Dicentrarchus</taxon>
    </lineage>
</organism>
<dbReference type="Gene3D" id="3.40.50.720">
    <property type="entry name" value="NAD(P)-binding Rossmann-like Domain"/>
    <property type="match status" value="1"/>
</dbReference>
<dbReference type="PANTHER" id="PTHR14239">
    <property type="entry name" value="DUDULIN-RELATED"/>
    <property type="match status" value="1"/>
</dbReference>
<evidence type="ECO:0000256" key="2">
    <source>
        <dbReference type="SAM" id="Phobius"/>
    </source>
</evidence>
<keyword evidence="2" id="KW-1133">Transmembrane helix</keyword>
<evidence type="ECO:0000259" key="3">
    <source>
        <dbReference type="Pfam" id="PF03807"/>
    </source>
</evidence>
<keyword evidence="2" id="KW-0812">Transmembrane</keyword>
<dbReference type="InterPro" id="IPR028939">
    <property type="entry name" value="P5C_Rdtase_cat_N"/>
</dbReference>
<proteinExistence type="predicted"/>
<evidence type="ECO:0000256" key="1">
    <source>
        <dbReference type="ARBA" id="ARBA00023002"/>
    </source>
</evidence>
<dbReference type="GO" id="GO:0008823">
    <property type="term" value="F:cupric reductase (NADH) activity"/>
    <property type="evidence" value="ECO:0007669"/>
    <property type="project" value="TreeGrafter"/>
</dbReference>
<keyword evidence="1" id="KW-0560">Oxidoreductase</keyword>
<dbReference type="AlphaFoldDB" id="A0A8P4G8G4"/>
<dbReference type="GO" id="GO:0015677">
    <property type="term" value="P:copper ion import"/>
    <property type="evidence" value="ECO:0007669"/>
    <property type="project" value="TreeGrafter"/>
</dbReference>
<dbReference type="GO" id="GO:0005886">
    <property type="term" value="C:plasma membrane"/>
    <property type="evidence" value="ECO:0007669"/>
    <property type="project" value="TreeGrafter"/>
</dbReference>
<keyword evidence="5" id="KW-1185">Reference proteome</keyword>
<keyword evidence="2" id="KW-0472">Membrane</keyword>
<feature type="domain" description="Pyrroline-5-carboxylate reductase catalytic N-terminal" evidence="3">
    <location>
        <begin position="31"/>
        <end position="103"/>
    </location>
</feature>
<dbReference type="GO" id="GO:0005768">
    <property type="term" value="C:endosome"/>
    <property type="evidence" value="ECO:0007669"/>
    <property type="project" value="TreeGrafter"/>
</dbReference>
<name>A0A8P4G8G4_DICLA</name>
<reference evidence="4" key="2">
    <citation type="submission" date="2025-09" db="UniProtKB">
        <authorList>
            <consortium name="Ensembl"/>
        </authorList>
    </citation>
    <scope>IDENTIFICATION</scope>
</reference>
<feature type="transmembrane region" description="Helical" evidence="2">
    <location>
        <begin position="290"/>
        <end position="309"/>
    </location>
</feature>
<sequence length="378" mass="42301">MTVVMSEEMKPESVSLHPVGTAAAPVPELLCIFGTGDLGRSLGLRLLQSGYRVVYGSRRPHSCEIVFVMSHAEAAQSASLIFICVHREHYEFLETLASHLEGKVNAESLTICNYIPCCVFFSLVPGAAVVKGLNTLSAWALQNGLLAGKQVYLCGNSAEAKQAVAKMATKLGLTVLDRGTLSAARELEDFPLQLFPEWRLPLRVAIGLIAFFFFYLLIRDVIYAYAEQKKDISFRIMVSLANKVFPIVSLVMLSLCYLPGVIAAILQLYRGTKYRRFPDWLDRWMLCRKQMGLIALGLAFLHAIYTFIIPIRYAVRHKLISLVVDERGTMLIILSLWLFLYVLLGLTSLPSVGGTLSWREFSFIQVRAQILNVKLFIK</sequence>
<feature type="transmembrane region" description="Helical" evidence="2">
    <location>
        <begin position="204"/>
        <end position="225"/>
    </location>
</feature>
<dbReference type="InterPro" id="IPR036291">
    <property type="entry name" value="NAD(P)-bd_dom_sf"/>
</dbReference>
<feature type="transmembrane region" description="Helical" evidence="2">
    <location>
        <begin position="329"/>
        <end position="349"/>
    </location>
</feature>
<evidence type="ECO:0000313" key="4">
    <source>
        <dbReference type="Ensembl" id="ENSDLAP00005074411.1"/>
    </source>
</evidence>
<dbReference type="Ensembl" id="ENSDLAT00005087905.1">
    <property type="protein sequence ID" value="ENSDLAP00005074411.1"/>
    <property type="gene ID" value="ENSDLAG00005009653.2"/>
</dbReference>
<reference evidence="4" key="1">
    <citation type="submission" date="2025-08" db="UniProtKB">
        <authorList>
            <consortium name="Ensembl"/>
        </authorList>
    </citation>
    <scope>IDENTIFICATION</scope>
</reference>